<dbReference type="Pfam" id="PF00754">
    <property type="entry name" value="F5_F8_type_C"/>
    <property type="match status" value="1"/>
</dbReference>
<gene>
    <name evidence="2" type="ORF">EDD80_101472</name>
</gene>
<dbReference type="InterPro" id="IPR008979">
    <property type="entry name" value="Galactose-bd-like_sf"/>
</dbReference>
<comment type="caution">
    <text evidence="2">The sequence shown here is derived from an EMBL/GenBank/DDBJ whole genome shotgun (WGS) entry which is preliminary data.</text>
</comment>
<evidence type="ECO:0000259" key="1">
    <source>
        <dbReference type="PROSITE" id="PS50022"/>
    </source>
</evidence>
<keyword evidence="3" id="KW-1185">Reference proteome</keyword>
<evidence type="ECO:0000313" key="2">
    <source>
        <dbReference type="EMBL" id="TCS90272.1"/>
    </source>
</evidence>
<dbReference type="AlphaFoldDB" id="A0A4R3L1I0"/>
<reference evidence="2 3" key="1">
    <citation type="submission" date="2019-03" db="EMBL/GenBank/DDBJ databases">
        <title>Genomic Encyclopedia of Type Strains, Phase IV (KMG-IV): sequencing the most valuable type-strain genomes for metagenomic binning, comparative biology and taxonomic classification.</title>
        <authorList>
            <person name="Goeker M."/>
        </authorList>
    </citation>
    <scope>NUCLEOTIDE SEQUENCE [LARGE SCALE GENOMIC DNA]</scope>
    <source>
        <strain evidence="2 3">DSM 21100</strain>
    </source>
</reference>
<dbReference type="InterPro" id="IPR000421">
    <property type="entry name" value="FA58C"/>
</dbReference>
<dbReference type="EMBL" id="SMAD01000001">
    <property type="protein sequence ID" value="TCS90272.1"/>
    <property type="molecule type" value="Genomic_DNA"/>
</dbReference>
<accession>A0A4R3L1I0</accession>
<dbReference type="PROSITE" id="PS50022">
    <property type="entry name" value="FA58C_3"/>
    <property type="match status" value="1"/>
</dbReference>
<proteinExistence type="predicted"/>
<organism evidence="2 3">
    <name type="scientific">Anseongella ginsenosidimutans</name>
    <dbReference type="NCBI Taxonomy" id="496056"/>
    <lineage>
        <taxon>Bacteria</taxon>
        <taxon>Pseudomonadati</taxon>
        <taxon>Bacteroidota</taxon>
        <taxon>Sphingobacteriia</taxon>
        <taxon>Sphingobacteriales</taxon>
        <taxon>Sphingobacteriaceae</taxon>
        <taxon>Anseongella</taxon>
    </lineage>
</organism>
<dbReference type="Gene3D" id="2.60.120.260">
    <property type="entry name" value="Galactose-binding domain-like"/>
    <property type="match status" value="1"/>
</dbReference>
<evidence type="ECO:0000313" key="3">
    <source>
        <dbReference type="Proteomes" id="UP000295807"/>
    </source>
</evidence>
<dbReference type="Pfam" id="PF16389">
    <property type="entry name" value="DUF4998"/>
    <property type="match status" value="1"/>
</dbReference>
<dbReference type="SUPFAM" id="SSF49785">
    <property type="entry name" value="Galactose-binding domain-like"/>
    <property type="match status" value="1"/>
</dbReference>
<protein>
    <submittedName>
        <fullName evidence="2">F5/8 type C domain-containing protein</fullName>
    </submittedName>
</protein>
<feature type="domain" description="F5/8 type C" evidence="1">
    <location>
        <begin position="216"/>
        <end position="365"/>
    </location>
</feature>
<sequence>MFLGLAGLLAGLASCSEMDDYKQYLPEGEIRYVGRADSVMVYPGKNRILFTWLLISDPNVSRCKVYWNNRGDSAEIAVQKTAGIDTIYLLLENMTERTYNFEIYTYDDEGYSSVPVFESGTVYGDKYQAVLLPRLVNEAWLREDTAVLDFAAPGNEVVGTELKYTSISGQEATFMVHPDSSQAKIADYKPGTPFQYRTLYLPDSLSIDTFYTEFLTGEVLEELDRSSWSVSGFSSEEASGEGEDNGHAIHALDDDINTFWHTQWEGAEPGPPHYLAIDAGAEVTFNGFIFTPRQGSASGNAKDIEIAVSTDGVAWEPAGTFTLENTDDRHLVFLTSPIQAKYFKVTVNASHGDQNSTFFAEVGAF</sequence>
<name>A0A4R3L1I0_9SPHI</name>
<dbReference type="Proteomes" id="UP000295807">
    <property type="component" value="Unassembled WGS sequence"/>
</dbReference>